<keyword evidence="3" id="KW-0964">Secreted</keyword>
<dbReference type="Proteomes" id="UP000828251">
    <property type="component" value="Unassembled WGS sequence"/>
</dbReference>
<dbReference type="GO" id="GO:0048046">
    <property type="term" value="C:apoplast"/>
    <property type="evidence" value="ECO:0007669"/>
    <property type="project" value="UniProtKB-SubCell"/>
</dbReference>
<dbReference type="Pfam" id="PF04674">
    <property type="entry name" value="Phi_1"/>
    <property type="match status" value="1"/>
</dbReference>
<evidence type="ECO:0000313" key="7">
    <source>
        <dbReference type="EMBL" id="KAH1065358.1"/>
    </source>
</evidence>
<dbReference type="AlphaFoldDB" id="A0A9D3UZF3"/>
<evidence type="ECO:0000256" key="1">
    <source>
        <dbReference type="ARBA" id="ARBA00004271"/>
    </source>
</evidence>
<evidence type="ECO:0000256" key="6">
    <source>
        <dbReference type="SAM" id="MobiDB-lite"/>
    </source>
</evidence>
<dbReference type="EMBL" id="JAIQCV010000009">
    <property type="protein sequence ID" value="KAH1065358.1"/>
    <property type="molecule type" value="Genomic_DNA"/>
</dbReference>
<protein>
    <submittedName>
        <fullName evidence="7">Uncharacterized protein</fullName>
    </submittedName>
</protein>
<feature type="region of interest" description="Disordered" evidence="6">
    <location>
        <begin position="172"/>
        <end position="191"/>
    </location>
</feature>
<dbReference type="PANTHER" id="PTHR31279:SF54">
    <property type="entry name" value="PROTEIN EXORDIUM-RELATED"/>
    <property type="match status" value="1"/>
</dbReference>
<comment type="similarity">
    <text evidence="5">Belongs to the EXORDIUM family.</text>
</comment>
<evidence type="ECO:0000256" key="4">
    <source>
        <dbReference type="ARBA" id="ARBA00022729"/>
    </source>
</evidence>
<accession>A0A9D3UZF3</accession>
<comment type="caution">
    <text evidence="7">The sequence shown here is derived from an EMBL/GenBank/DDBJ whole genome shotgun (WGS) entry which is preliminary data.</text>
</comment>
<keyword evidence="2" id="KW-0052">Apoplast</keyword>
<name>A0A9D3UZF3_9ROSI</name>
<organism evidence="7 8">
    <name type="scientific">Gossypium stocksii</name>
    <dbReference type="NCBI Taxonomy" id="47602"/>
    <lineage>
        <taxon>Eukaryota</taxon>
        <taxon>Viridiplantae</taxon>
        <taxon>Streptophyta</taxon>
        <taxon>Embryophyta</taxon>
        <taxon>Tracheophyta</taxon>
        <taxon>Spermatophyta</taxon>
        <taxon>Magnoliopsida</taxon>
        <taxon>eudicotyledons</taxon>
        <taxon>Gunneridae</taxon>
        <taxon>Pentapetalae</taxon>
        <taxon>rosids</taxon>
        <taxon>malvids</taxon>
        <taxon>Malvales</taxon>
        <taxon>Malvaceae</taxon>
        <taxon>Malvoideae</taxon>
        <taxon>Gossypium</taxon>
    </lineage>
</organism>
<comment type="subcellular location">
    <subcellularLocation>
        <location evidence="1">Secreted</location>
        <location evidence="1">Extracellular space</location>
        <location evidence="1">Apoplast</location>
    </subcellularLocation>
</comment>
<evidence type="ECO:0000256" key="5">
    <source>
        <dbReference type="ARBA" id="ARBA00023591"/>
    </source>
</evidence>
<keyword evidence="8" id="KW-1185">Reference proteome</keyword>
<evidence type="ECO:0000256" key="3">
    <source>
        <dbReference type="ARBA" id="ARBA00022525"/>
    </source>
</evidence>
<keyword evidence="4" id="KW-0732">Signal</keyword>
<gene>
    <name evidence="7" type="ORF">J1N35_030345</name>
</gene>
<evidence type="ECO:0000313" key="8">
    <source>
        <dbReference type="Proteomes" id="UP000828251"/>
    </source>
</evidence>
<dbReference type="PANTHER" id="PTHR31279">
    <property type="entry name" value="PROTEIN EXORDIUM-LIKE 5"/>
    <property type="match status" value="1"/>
</dbReference>
<evidence type="ECO:0000256" key="2">
    <source>
        <dbReference type="ARBA" id="ARBA00022523"/>
    </source>
</evidence>
<reference evidence="7 8" key="1">
    <citation type="journal article" date="2021" name="Plant Biotechnol. J.">
        <title>Multi-omics assisted identification of the key and species-specific regulatory components of drought-tolerant mechanisms in Gossypium stocksii.</title>
        <authorList>
            <person name="Yu D."/>
            <person name="Ke L."/>
            <person name="Zhang D."/>
            <person name="Wu Y."/>
            <person name="Sun Y."/>
            <person name="Mei J."/>
            <person name="Sun J."/>
            <person name="Sun Y."/>
        </authorList>
    </citation>
    <scope>NUCLEOTIDE SEQUENCE [LARGE SCALE GENOMIC DNA]</scope>
    <source>
        <strain evidence="8">cv. E1</strain>
        <tissue evidence="7">Leaf</tissue>
    </source>
</reference>
<sequence length="191" mass="21205">MLHRGGCHASYCFEEIKAIGDHVCKYGNKSKLICSQTGWMLCLSSSDAAVLAASEWSPSFWYDKFKPFERAIVSDFVTSLLSTAPSQSNHPSVAQWWKTIEKYYHITSKKSSISLSLGKRILDDKYSLSKSLKNKQIVELASMGDQKNAISSRPKSTPSSLTFGWVTPRPIAPVNVPGRSTSQSTDHKARL</sequence>
<dbReference type="InterPro" id="IPR006766">
    <property type="entry name" value="EXORDIUM-like"/>
</dbReference>
<proteinExistence type="inferred from homology"/>